<dbReference type="AlphaFoldDB" id="A0A828YV37"/>
<protein>
    <submittedName>
        <fullName evidence="1">Uncharacterized protein</fullName>
    </submittedName>
</protein>
<accession>A0A828YV37</accession>
<dbReference type="EMBL" id="AFLV02000079">
    <property type="protein sequence ID" value="EKR62607.1"/>
    <property type="molecule type" value="Genomic_DNA"/>
</dbReference>
<organism evidence="1 2">
    <name type="scientific">Leptospira weilii str. 2006001853</name>
    <dbReference type="NCBI Taxonomy" id="1001589"/>
    <lineage>
        <taxon>Bacteria</taxon>
        <taxon>Pseudomonadati</taxon>
        <taxon>Spirochaetota</taxon>
        <taxon>Spirochaetia</taxon>
        <taxon>Leptospirales</taxon>
        <taxon>Leptospiraceae</taxon>
        <taxon>Leptospira</taxon>
    </lineage>
</organism>
<evidence type="ECO:0000313" key="2">
    <source>
        <dbReference type="Proteomes" id="UP000001338"/>
    </source>
</evidence>
<dbReference type="Proteomes" id="UP000001338">
    <property type="component" value="Unassembled WGS sequence"/>
</dbReference>
<reference evidence="1 2" key="1">
    <citation type="submission" date="2012-10" db="EMBL/GenBank/DDBJ databases">
        <authorList>
            <person name="Harkins D.M."/>
            <person name="Durkin A.S."/>
            <person name="Brinkac L.M."/>
            <person name="Haft D.H."/>
            <person name="Selengut J.D."/>
            <person name="Sanka R."/>
            <person name="DePew J."/>
            <person name="Purushe J."/>
            <person name="Whelen A.C."/>
            <person name="Vinetz J.M."/>
            <person name="Sutton G.G."/>
            <person name="Nierman W.C."/>
            <person name="Fouts D.E."/>
        </authorList>
    </citation>
    <scope>NUCLEOTIDE SEQUENCE [LARGE SCALE GENOMIC DNA]</scope>
    <source>
        <strain evidence="1 2">2006001853</strain>
    </source>
</reference>
<comment type="caution">
    <text evidence="1">The sequence shown here is derived from an EMBL/GenBank/DDBJ whole genome shotgun (WGS) entry which is preliminary data.</text>
</comment>
<proteinExistence type="predicted"/>
<gene>
    <name evidence="1" type="ORF">LEP1GSC036_1969</name>
</gene>
<evidence type="ECO:0000313" key="1">
    <source>
        <dbReference type="EMBL" id="EKR62607.1"/>
    </source>
</evidence>
<sequence>MRKKLYSNLVKMGRSDFDGNGRKFCNFKSRNLNFFLSKNILR</sequence>
<name>A0A828YV37_9LEPT</name>